<protein>
    <submittedName>
        <fullName evidence="1">Protein CBG27048</fullName>
    </submittedName>
</protein>
<reference evidence="1 2" key="1">
    <citation type="journal article" date="2003" name="PLoS Biol.">
        <title>The genome sequence of Caenorhabditis briggsae: a platform for comparative genomics.</title>
        <authorList>
            <person name="Stein L.D."/>
            <person name="Bao Z."/>
            <person name="Blasiar D."/>
            <person name="Blumenthal T."/>
            <person name="Brent M.R."/>
            <person name="Chen N."/>
            <person name="Chinwalla A."/>
            <person name="Clarke L."/>
            <person name="Clee C."/>
            <person name="Coghlan A."/>
            <person name="Coulson A."/>
            <person name="D'Eustachio P."/>
            <person name="Fitch D.H."/>
            <person name="Fulton L.A."/>
            <person name="Fulton R.E."/>
            <person name="Griffiths-Jones S."/>
            <person name="Harris T.W."/>
            <person name="Hillier L.W."/>
            <person name="Kamath R."/>
            <person name="Kuwabara P.E."/>
            <person name="Mardis E.R."/>
            <person name="Marra M.A."/>
            <person name="Miner T.L."/>
            <person name="Minx P."/>
            <person name="Mullikin J.C."/>
            <person name="Plumb R.W."/>
            <person name="Rogers J."/>
            <person name="Schein J.E."/>
            <person name="Sohrmann M."/>
            <person name="Spieth J."/>
            <person name="Stajich J.E."/>
            <person name="Wei C."/>
            <person name="Willey D."/>
            <person name="Wilson R.K."/>
            <person name="Durbin R."/>
            <person name="Waterston R.H."/>
        </authorList>
    </citation>
    <scope>NUCLEOTIDE SEQUENCE [LARGE SCALE GENOMIC DNA]</scope>
    <source>
        <strain evidence="1 2">AF16</strain>
    </source>
</reference>
<organism evidence="1 2">
    <name type="scientific">Caenorhabditis briggsae</name>
    <dbReference type="NCBI Taxonomy" id="6238"/>
    <lineage>
        <taxon>Eukaryota</taxon>
        <taxon>Metazoa</taxon>
        <taxon>Ecdysozoa</taxon>
        <taxon>Nematoda</taxon>
        <taxon>Chromadorea</taxon>
        <taxon>Rhabditida</taxon>
        <taxon>Rhabditina</taxon>
        <taxon>Rhabditomorpha</taxon>
        <taxon>Rhabditoidea</taxon>
        <taxon>Rhabditidae</taxon>
        <taxon>Peloderinae</taxon>
        <taxon>Caenorhabditis</taxon>
    </lineage>
</organism>
<dbReference type="InParanoid" id="B6IMB2"/>
<dbReference type="EMBL" id="HE601533">
    <property type="protein sequence ID" value="CAS01042.1"/>
    <property type="molecule type" value="Genomic_DNA"/>
</dbReference>
<dbReference type="HOGENOM" id="CLU_3410922_0_0_1"/>
<reference evidence="1 2" key="2">
    <citation type="journal article" date="2011" name="PLoS Genet.">
        <title>Caenorhabditis briggsae recombinant inbred line genotypes reveal inter-strain incompatibility and the evolution of recombination.</title>
        <authorList>
            <person name="Ross J.A."/>
            <person name="Koboldt D.C."/>
            <person name="Staisch J.E."/>
            <person name="Chamberlin H.M."/>
            <person name="Gupta B.P."/>
            <person name="Miller R.D."/>
            <person name="Baird S.E."/>
            <person name="Haag E.S."/>
        </authorList>
    </citation>
    <scope>NUCLEOTIDE SEQUENCE [LARGE SCALE GENOMIC DNA]</scope>
    <source>
        <strain evidence="1 2">AF16</strain>
    </source>
</reference>
<sequence length="29" mass="3482">MMRLEDEDAHHSSRCLKWCLTEYVSRIDG</sequence>
<keyword evidence="2" id="KW-1185">Reference proteome</keyword>
<proteinExistence type="predicted"/>
<dbReference type="KEGG" id="cbr:CBG_27048"/>
<gene>
    <name evidence="1" type="ORF">CBG27048</name>
    <name evidence="1" type="ORF">CBG_27048</name>
</gene>
<dbReference type="GeneID" id="68918508"/>
<name>B6IMB2_CAEBR</name>
<dbReference type="AlphaFoldDB" id="B6IMB2"/>
<dbReference type="Proteomes" id="UP000008549">
    <property type="component" value="Unassembled WGS sequence"/>
</dbReference>
<dbReference type="RefSeq" id="XP_045100599.1">
    <property type="nucleotide sequence ID" value="XM_045237466.1"/>
</dbReference>
<dbReference type="CTD" id="68918508"/>
<accession>B6IMB2</accession>
<evidence type="ECO:0000313" key="2">
    <source>
        <dbReference type="Proteomes" id="UP000008549"/>
    </source>
</evidence>
<evidence type="ECO:0000313" key="1">
    <source>
        <dbReference type="EMBL" id="CAS01042.1"/>
    </source>
</evidence>